<dbReference type="Proteomes" id="UP001459105">
    <property type="component" value="Segment"/>
</dbReference>
<keyword evidence="4" id="KW-0378">Hydrolase</keyword>
<evidence type="ECO:0000256" key="3">
    <source>
        <dbReference type="ARBA" id="ARBA00022723"/>
    </source>
</evidence>
<dbReference type="Pfam" id="PF00383">
    <property type="entry name" value="dCMP_cyt_deam_1"/>
    <property type="match status" value="1"/>
</dbReference>
<reference evidence="9" key="1">
    <citation type="submission" date="2024-03" db="EMBL/GenBank/DDBJ databases">
        <authorList>
            <person name="Lin W."/>
            <person name="Li D."/>
            <person name="Tong Y."/>
        </authorList>
    </citation>
    <scope>NUCLEOTIDE SEQUENCE</scope>
</reference>
<keyword evidence="5 7" id="KW-0862">Zinc</keyword>
<feature type="binding site" evidence="7">
    <location>
        <position position="94"/>
    </location>
    <ligand>
        <name>Zn(2+)</name>
        <dbReference type="ChEBI" id="CHEBI:29105"/>
        <note>catalytic</note>
    </ligand>
</feature>
<keyword evidence="3 7" id="KW-0479">Metal-binding</keyword>
<protein>
    <submittedName>
        <fullName evidence="9">Deoxycytidylate deaminase</fullName>
    </submittedName>
</protein>
<organism evidence="9 10">
    <name type="scientific">Microcystis phage Mvi-JY20</name>
    <dbReference type="NCBI Taxonomy" id="3128146"/>
    <lineage>
        <taxon>Viruses</taxon>
        <taxon>Duplodnaviria</taxon>
        <taxon>Heunggongvirae</taxon>
        <taxon>Uroviricota</taxon>
        <taxon>Caudoviricetes</taxon>
    </lineage>
</organism>
<evidence type="ECO:0000256" key="5">
    <source>
        <dbReference type="ARBA" id="ARBA00022833"/>
    </source>
</evidence>
<dbReference type="PANTHER" id="PTHR11086">
    <property type="entry name" value="DEOXYCYTIDYLATE DEAMINASE-RELATED"/>
    <property type="match status" value="1"/>
</dbReference>
<feature type="active site" description="Proton donor" evidence="6">
    <location>
        <position position="71"/>
    </location>
</feature>
<dbReference type="InterPro" id="IPR015517">
    <property type="entry name" value="dCMP_deaminase-rel"/>
</dbReference>
<evidence type="ECO:0000256" key="2">
    <source>
        <dbReference type="ARBA" id="ARBA00006576"/>
    </source>
</evidence>
<evidence type="ECO:0000256" key="1">
    <source>
        <dbReference type="ARBA" id="ARBA00001947"/>
    </source>
</evidence>
<dbReference type="PROSITE" id="PS51747">
    <property type="entry name" value="CYT_DCMP_DEAMINASES_2"/>
    <property type="match status" value="1"/>
</dbReference>
<evidence type="ECO:0000313" key="9">
    <source>
        <dbReference type="EMBL" id="XAI95488.1"/>
    </source>
</evidence>
<feature type="binding site" evidence="7">
    <location>
        <position position="97"/>
    </location>
    <ligand>
        <name>Zn(2+)</name>
        <dbReference type="ChEBI" id="CHEBI:29105"/>
        <note>catalytic</note>
    </ligand>
</feature>
<dbReference type="SUPFAM" id="SSF53927">
    <property type="entry name" value="Cytidine deaminase-like"/>
    <property type="match status" value="1"/>
</dbReference>
<evidence type="ECO:0000313" key="10">
    <source>
        <dbReference type="Proteomes" id="UP001459105"/>
    </source>
</evidence>
<evidence type="ECO:0000256" key="7">
    <source>
        <dbReference type="PIRSR" id="PIRSR006019-2"/>
    </source>
</evidence>
<dbReference type="PANTHER" id="PTHR11086:SF18">
    <property type="entry name" value="DEOXYCYTIDYLATE DEAMINASE"/>
    <property type="match status" value="1"/>
</dbReference>
<accession>A0AAX4QGK8</accession>
<evidence type="ECO:0000256" key="4">
    <source>
        <dbReference type="ARBA" id="ARBA00022801"/>
    </source>
</evidence>
<comment type="cofactor">
    <cofactor evidence="1 7">
        <name>Zn(2+)</name>
        <dbReference type="ChEBI" id="CHEBI:29105"/>
    </cofactor>
</comment>
<evidence type="ECO:0000259" key="8">
    <source>
        <dbReference type="PROSITE" id="PS51747"/>
    </source>
</evidence>
<dbReference type="PIRSF" id="PIRSF006019">
    <property type="entry name" value="dCMP_deaminase"/>
    <property type="match status" value="1"/>
</dbReference>
<dbReference type="EMBL" id="PP438412">
    <property type="protein sequence ID" value="XAI95488.1"/>
    <property type="molecule type" value="Genomic_DNA"/>
</dbReference>
<dbReference type="PROSITE" id="PS00903">
    <property type="entry name" value="CYT_DCMP_DEAMINASES_1"/>
    <property type="match status" value="1"/>
</dbReference>
<dbReference type="InterPro" id="IPR035105">
    <property type="entry name" value="Deoxycytidylate_deaminase_dom"/>
</dbReference>
<dbReference type="CDD" id="cd01286">
    <property type="entry name" value="deoxycytidylate_deaminase"/>
    <property type="match status" value="1"/>
</dbReference>
<proteinExistence type="inferred from homology"/>
<evidence type="ECO:0000256" key="6">
    <source>
        <dbReference type="PIRSR" id="PIRSR006019-1"/>
    </source>
</evidence>
<dbReference type="Gene3D" id="3.40.140.10">
    <property type="entry name" value="Cytidine Deaminase, domain 2"/>
    <property type="match status" value="1"/>
</dbReference>
<dbReference type="InterPro" id="IPR016473">
    <property type="entry name" value="dCMP_deaminase"/>
</dbReference>
<dbReference type="GO" id="GO:0006220">
    <property type="term" value="P:pyrimidine nucleotide metabolic process"/>
    <property type="evidence" value="ECO:0007669"/>
    <property type="project" value="InterPro"/>
</dbReference>
<dbReference type="InterPro" id="IPR002125">
    <property type="entry name" value="CMP_dCMP_dom"/>
</dbReference>
<dbReference type="GO" id="GO:0004132">
    <property type="term" value="F:dCMP deaminase activity"/>
    <property type="evidence" value="ECO:0007669"/>
    <property type="project" value="InterPro"/>
</dbReference>
<dbReference type="InterPro" id="IPR016192">
    <property type="entry name" value="APOBEC/CMP_deaminase_Zn-bd"/>
</dbReference>
<comment type="similarity">
    <text evidence="2">Belongs to the cytidine and deoxycytidylate deaminase family.</text>
</comment>
<sequence>MQRLSWEDSFINQTLLVAMRSPDPSTKCGAIIVSADNRVIASGYNGLPRGMDNDIEWDDKKLKLSLIVHAELNALLNCKEDVTGCTMYVNWHPCHECAKAIVQSGIKKVCYLKTPDSYGSWQDSFDTSAKMLRDCGVEVVCVEASHYYLPFIRGGCVYDLNT</sequence>
<dbReference type="InterPro" id="IPR016193">
    <property type="entry name" value="Cytidine_deaminase-like"/>
</dbReference>
<dbReference type="GO" id="GO:0008270">
    <property type="term" value="F:zinc ion binding"/>
    <property type="evidence" value="ECO:0007669"/>
    <property type="project" value="InterPro"/>
</dbReference>
<name>A0AAX4QGK8_9CAUD</name>
<feature type="binding site" evidence="7">
    <location>
        <position position="69"/>
    </location>
    <ligand>
        <name>Zn(2+)</name>
        <dbReference type="ChEBI" id="CHEBI:29105"/>
        <note>catalytic</note>
    </ligand>
</feature>
<feature type="domain" description="CMP/dCMP-type deaminase" evidence="8">
    <location>
        <begin position="5"/>
        <end position="132"/>
    </location>
</feature>